<proteinExistence type="inferred from homology"/>
<evidence type="ECO:0000256" key="1">
    <source>
        <dbReference type="ARBA" id="ARBA00004123"/>
    </source>
</evidence>
<evidence type="ECO:0000256" key="5">
    <source>
        <dbReference type="ARBA" id="ARBA00022853"/>
    </source>
</evidence>
<dbReference type="InterPro" id="IPR049043">
    <property type="entry name" value="WHD_RIOX1"/>
</dbReference>
<dbReference type="AlphaFoldDB" id="D7FPB9"/>
<dbReference type="EMBL" id="FN648347">
    <property type="protein sequence ID" value="CBJ30378.1"/>
    <property type="molecule type" value="Genomic_DNA"/>
</dbReference>
<feature type="compositionally biased region" description="Acidic residues" evidence="13">
    <location>
        <begin position="673"/>
        <end position="686"/>
    </location>
</feature>
<dbReference type="InterPro" id="IPR039994">
    <property type="entry name" value="NO66-like"/>
</dbReference>
<dbReference type="GO" id="GO:0005730">
    <property type="term" value="C:nucleolus"/>
    <property type="evidence" value="ECO:0007669"/>
    <property type="project" value="TreeGrafter"/>
</dbReference>
<evidence type="ECO:0000313" key="15">
    <source>
        <dbReference type="EMBL" id="CBJ30378.1"/>
    </source>
</evidence>
<accession>D7FPB9</accession>
<comment type="similarity">
    <text evidence="2">Belongs to the ROX family. NO66 subfamily.</text>
</comment>
<dbReference type="OMA" id="YLEYMGV"/>
<keyword evidence="3" id="KW-0678">Repressor</keyword>
<dbReference type="STRING" id="2880.D7FPB9"/>
<dbReference type="EC" id="1.14.11.-" evidence="12"/>
<feature type="compositionally biased region" description="Gly residues" evidence="13">
    <location>
        <begin position="95"/>
        <end position="113"/>
    </location>
</feature>
<comment type="subcellular location">
    <subcellularLocation>
        <location evidence="1 12">Nucleus</location>
    </subcellularLocation>
</comment>
<dbReference type="PANTHER" id="PTHR13096">
    <property type="entry name" value="MINA53 MYC INDUCED NUCLEAR ANTIGEN"/>
    <property type="match status" value="1"/>
</dbReference>
<feature type="region of interest" description="Disordered" evidence="13">
    <location>
        <begin position="1"/>
        <end position="132"/>
    </location>
</feature>
<evidence type="ECO:0000256" key="7">
    <source>
        <dbReference type="ARBA" id="ARBA00023002"/>
    </source>
</evidence>
<dbReference type="Proteomes" id="UP000002630">
    <property type="component" value="Linkage Group LG10"/>
</dbReference>
<evidence type="ECO:0000256" key="12">
    <source>
        <dbReference type="RuleBase" id="RU366061"/>
    </source>
</evidence>
<dbReference type="FunFam" id="3.90.930.40:FF:000001">
    <property type="entry name" value="ribosomal oxygenase 1 isoform X1"/>
    <property type="match status" value="1"/>
</dbReference>
<feature type="compositionally biased region" description="Acidic residues" evidence="13">
    <location>
        <begin position="638"/>
        <end position="649"/>
    </location>
</feature>
<dbReference type="eggNOG" id="KOG3706">
    <property type="taxonomic scope" value="Eukaryota"/>
</dbReference>
<dbReference type="Pfam" id="PF21233">
    <property type="entry name" value="WHD_RIOX1"/>
    <property type="match status" value="1"/>
</dbReference>
<dbReference type="PROSITE" id="PS51184">
    <property type="entry name" value="JMJC"/>
    <property type="match status" value="1"/>
</dbReference>
<dbReference type="Gene3D" id="2.60.120.650">
    <property type="entry name" value="Cupin"/>
    <property type="match status" value="2"/>
</dbReference>
<dbReference type="EMBL" id="FN649735">
    <property type="protein sequence ID" value="CBJ30378.1"/>
    <property type="molecule type" value="Genomic_DNA"/>
</dbReference>
<keyword evidence="8 12" id="KW-0408">Iron</keyword>
<dbReference type="InterPro" id="IPR003347">
    <property type="entry name" value="JmjC_dom"/>
</dbReference>
<dbReference type="SMART" id="SM00558">
    <property type="entry name" value="JmjC"/>
    <property type="match status" value="1"/>
</dbReference>
<name>D7FPB9_ECTSI</name>
<evidence type="ECO:0000256" key="11">
    <source>
        <dbReference type="ARBA" id="ARBA00023242"/>
    </source>
</evidence>
<evidence type="ECO:0000259" key="14">
    <source>
        <dbReference type="PROSITE" id="PS51184"/>
    </source>
</evidence>
<evidence type="ECO:0000256" key="2">
    <source>
        <dbReference type="ARBA" id="ARBA00010309"/>
    </source>
</evidence>
<dbReference type="Gene3D" id="1.10.10.1500">
    <property type="entry name" value="JmjC domain-containing ribosomal oxygenase (ROX), dimer domain"/>
    <property type="match status" value="1"/>
</dbReference>
<gene>
    <name evidence="15" type="ORF">Esi_0188_0026</name>
</gene>
<evidence type="ECO:0000256" key="8">
    <source>
        <dbReference type="ARBA" id="ARBA00023004"/>
    </source>
</evidence>
<keyword evidence="7 12" id="KW-0560">Oxidoreductase</keyword>
<keyword evidence="5" id="KW-0156">Chromatin regulator</keyword>
<dbReference type="Pfam" id="PF08007">
    <property type="entry name" value="JmjC_2"/>
    <property type="match status" value="1"/>
</dbReference>
<feature type="compositionally biased region" description="Pro residues" evidence="13">
    <location>
        <begin position="238"/>
        <end position="252"/>
    </location>
</feature>
<dbReference type="GO" id="GO:0005506">
    <property type="term" value="F:iron ion binding"/>
    <property type="evidence" value="ECO:0007669"/>
    <property type="project" value="UniProtKB-UniRule"/>
</dbReference>
<evidence type="ECO:0000256" key="9">
    <source>
        <dbReference type="ARBA" id="ARBA00023015"/>
    </source>
</evidence>
<dbReference type="OrthoDB" id="425950at2759"/>
<keyword evidence="9 12" id="KW-0805">Transcription regulation</keyword>
<dbReference type="CDD" id="cd02208">
    <property type="entry name" value="cupin_RmlC-like"/>
    <property type="match status" value="1"/>
</dbReference>
<keyword evidence="16" id="KW-1185">Reference proteome</keyword>
<protein>
    <recommendedName>
        <fullName evidence="12">Bifunctional lysine-specific demethylase and histidyl-hydroxylase</fullName>
        <ecNumber evidence="12">1.14.11.-</ecNumber>
    </recommendedName>
</protein>
<dbReference type="InParanoid" id="D7FPB9"/>
<evidence type="ECO:0000256" key="3">
    <source>
        <dbReference type="ARBA" id="ARBA00022491"/>
    </source>
</evidence>
<keyword evidence="4 12" id="KW-0479">Metal-binding</keyword>
<dbReference type="PANTHER" id="PTHR13096:SF8">
    <property type="entry name" value="RIBOSOMAL OXYGENASE 1"/>
    <property type="match status" value="1"/>
</dbReference>
<keyword evidence="11 12" id="KW-0539">Nucleus</keyword>
<feature type="region of interest" description="Disordered" evidence="13">
    <location>
        <begin position="234"/>
        <end position="277"/>
    </location>
</feature>
<organism evidence="15 16">
    <name type="scientific">Ectocarpus siliculosus</name>
    <name type="common">Brown alga</name>
    <name type="synonym">Conferva siliculosa</name>
    <dbReference type="NCBI Taxonomy" id="2880"/>
    <lineage>
        <taxon>Eukaryota</taxon>
        <taxon>Sar</taxon>
        <taxon>Stramenopiles</taxon>
        <taxon>Ochrophyta</taxon>
        <taxon>PX clade</taxon>
        <taxon>Phaeophyceae</taxon>
        <taxon>Ectocarpales</taxon>
        <taxon>Ectocarpaceae</taxon>
        <taxon>Ectocarpus</taxon>
    </lineage>
</organism>
<feature type="compositionally biased region" description="Basic residues" evidence="13">
    <location>
        <begin position="17"/>
        <end position="26"/>
    </location>
</feature>
<comment type="cofactor">
    <cofactor evidence="12">
        <name>Fe(2+)</name>
        <dbReference type="ChEBI" id="CHEBI:29033"/>
    </cofactor>
    <text evidence="12">Binds 1 Fe(2+) ion per subunit.</text>
</comment>
<sequence>MAKDKGAVESARGGSRAAKKRRKQKGKASASGGSTQPTASSPSGSNPVPPSKPGSSRDDTRLATAAGSAKRKRKSITAATSNSAGQPPVASGNGAATGGGSSNGDGDGAGSGSGSSRRSGHQKPARTTIDASAADDRSRLLLELDAQGVLSDPDVESGLKARQLLQWIIAPLSVEEFYGTYWERNPFVVRGRRADYFSGWLETSDLEAFISGQSMQYGTDLDVTNYVNKRRVTLNPAAPAPPPEQSPSPPPKKGGHKGKGKGGPSTSGNGASGDAHLAATGRAGGAVVTPKFVWQKFREGCSLRMPCPQKFSDPLHLLLSALEEEFGCMVGSNVYLTPPRSQGFAPHWDDIEAFLLQVEGRKRWRVYPPTDDQAVLPRLSSPNLTDEQVGEPALEVVLEPGDLLYLPRGWAHQAETVGDEASLHITVSAMQGNCWADLVEGLVPQAVASAVQANQELRSGLPRDYLEYMGVVHSDEEDKRRDMFKAKMRKKLGLIVEEAIELLDAAADQMGKRYISDRLPPVLEESEELSSVVERGDGAITPLTKLRLARRGCARLVLEDGVAVVYHCMDNSRVHHGNAMSPLQFELDDAPALEVLLSAYPRPVTVSDLPHPPTEDLEDKVGIAAALFKESFMLIVDDAEDDDDADGGDGDGGGESSSDKQGTGNGAGSLQQMEEEEEEDEDGDGL</sequence>
<keyword evidence="10 12" id="KW-0804">Transcription</keyword>
<dbReference type="GO" id="GO:0032453">
    <property type="term" value="F:histone H3K4 demethylase activity"/>
    <property type="evidence" value="ECO:0007669"/>
    <property type="project" value="TreeGrafter"/>
</dbReference>
<evidence type="ECO:0000256" key="13">
    <source>
        <dbReference type="SAM" id="MobiDB-lite"/>
    </source>
</evidence>
<dbReference type="SUPFAM" id="SSF51197">
    <property type="entry name" value="Clavaminate synthase-like"/>
    <property type="match status" value="1"/>
</dbReference>
<reference evidence="15 16" key="1">
    <citation type="journal article" date="2010" name="Nature">
        <title>The Ectocarpus genome and the independent evolution of multicellularity in brown algae.</title>
        <authorList>
            <person name="Cock J.M."/>
            <person name="Sterck L."/>
            <person name="Rouze P."/>
            <person name="Scornet D."/>
            <person name="Allen A.E."/>
            <person name="Amoutzias G."/>
            <person name="Anthouard V."/>
            <person name="Artiguenave F."/>
            <person name="Aury J.M."/>
            <person name="Badger J.H."/>
            <person name="Beszteri B."/>
            <person name="Billiau K."/>
            <person name="Bonnet E."/>
            <person name="Bothwell J.H."/>
            <person name="Bowler C."/>
            <person name="Boyen C."/>
            <person name="Brownlee C."/>
            <person name="Carrano C.J."/>
            <person name="Charrier B."/>
            <person name="Cho G.Y."/>
            <person name="Coelho S.M."/>
            <person name="Collen J."/>
            <person name="Corre E."/>
            <person name="Da Silva C."/>
            <person name="Delage L."/>
            <person name="Delaroque N."/>
            <person name="Dittami S.M."/>
            <person name="Doulbeau S."/>
            <person name="Elias M."/>
            <person name="Farnham G."/>
            <person name="Gachon C.M."/>
            <person name="Gschloessl B."/>
            <person name="Heesch S."/>
            <person name="Jabbari K."/>
            <person name="Jubin C."/>
            <person name="Kawai H."/>
            <person name="Kimura K."/>
            <person name="Kloareg B."/>
            <person name="Kupper F.C."/>
            <person name="Lang D."/>
            <person name="Le Bail A."/>
            <person name="Leblanc C."/>
            <person name="Lerouge P."/>
            <person name="Lohr M."/>
            <person name="Lopez P.J."/>
            <person name="Martens C."/>
            <person name="Maumus F."/>
            <person name="Michel G."/>
            <person name="Miranda-Saavedra D."/>
            <person name="Morales J."/>
            <person name="Moreau H."/>
            <person name="Motomura T."/>
            <person name="Nagasato C."/>
            <person name="Napoli C.A."/>
            <person name="Nelson D.R."/>
            <person name="Nyvall-Collen P."/>
            <person name="Peters A.F."/>
            <person name="Pommier C."/>
            <person name="Potin P."/>
            <person name="Poulain J."/>
            <person name="Quesneville H."/>
            <person name="Read B."/>
            <person name="Rensing S.A."/>
            <person name="Ritter A."/>
            <person name="Rousvoal S."/>
            <person name="Samanta M."/>
            <person name="Samson G."/>
            <person name="Schroeder D.C."/>
            <person name="Segurens B."/>
            <person name="Strittmatter M."/>
            <person name="Tonon T."/>
            <person name="Tregear J.W."/>
            <person name="Valentin K."/>
            <person name="von Dassow P."/>
            <person name="Yamagishi T."/>
            <person name="Van de Peer Y."/>
            <person name="Wincker P."/>
        </authorList>
    </citation>
    <scope>NUCLEOTIDE SEQUENCE [LARGE SCALE GENOMIC DNA]</scope>
    <source>
        <strain evidence="16">Ec32 / CCAP1310/4</strain>
    </source>
</reference>
<feature type="region of interest" description="Disordered" evidence="13">
    <location>
        <begin position="638"/>
        <end position="686"/>
    </location>
</feature>
<evidence type="ECO:0000256" key="10">
    <source>
        <dbReference type="ARBA" id="ARBA00023163"/>
    </source>
</evidence>
<evidence type="ECO:0000256" key="6">
    <source>
        <dbReference type="ARBA" id="ARBA00022964"/>
    </source>
</evidence>
<evidence type="ECO:0000256" key="4">
    <source>
        <dbReference type="ARBA" id="ARBA00022723"/>
    </source>
</evidence>
<keyword evidence="6 12" id="KW-0223">Dioxygenase</keyword>
<dbReference type="Gene3D" id="3.90.930.40">
    <property type="match status" value="1"/>
</dbReference>
<feature type="domain" description="JmjC" evidence="14">
    <location>
        <begin position="301"/>
        <end position="446"/>
    </location>
</feature>
<evidence type="ECO:0000313" key="16">
    <source>
        <dbReference type="Proteomes" id="UP000002630"/>
    </source>
</evidence>
<dbReference type="GO" id="GO:0051864">
    <property type="term" value="F:histone H3K36 demethylase activity"/>
    <property type="evidence" value="ECO:0007669"/>
    <property type="project" value="TreeGrafter"/>
</dbReference>
<dbReference type="FunFam" id="1.10.10.1500:FF:000001">
    <property type="entry name" value="ribosomal oxygenase 1 isoform X1"/>
    <property type="match status" value="1"/>
</dbReference>
<comment type="function">
    <text evidence="12">Oxygenase that can act as both a histone lysine demethylase and a ribosomal histidine hydroxylase.</text>
</comment>